<evidence type="ECO:0000256" key="1">
    <source>
        <dbReference type="ARBA" id="ARBA00004651"/>
    </source>
</evidence>
<proteinExistence type="inferred from homology"/>
<evidence type="ECO:0000259" key="9">
    <source>
        <dbReference type="Pfam" id="PF12805"/>
    </source>
</evidence>
<feature type="transmembrane region" description="Helical" evidence="8">
    <location>
        <begin position="66"/>
        <end position="82"/>
    </location>
</feature>
<sequence length="718" mass="80767">MDYAAEFKKFLTSHQTSLAVRVTFSVVLPPLVFYNLGHLAIGAAMSIGALCTSLTDTPGPPHHRRNGFYASIALNCITAFIVGLTNSWHIVLGAEIVFFSFLFSFLSVFGTRAGSVGNLALLVLILMIDSKKSQTQVLLNSLYIALGGVWYAFISLVLYRIFPYRLAQQAVGESIISVSRYFRIKARFYETSGGFEDAYNALMKEQVVLQEQQAQVRELLFKTRRIVNDSTIKSRVLLMMFVDSVDLFEMILSSQQDYNVLHEQFDGSGILGEVGDLILRMADTLESIGLAVQASDAYRIAPDNSLKSLERTLDSIRDKVPPEGYTSLRHIFQNIRDIRERMHRLSLYTHYDGLTGTGNKGEIDYTRFITHTPIDAQVFVDNLNMRSQVFRHSIRLALAMLVGYIVSRFLPWGHGYWILLSISVILKPIFGSTKRLYFQRLGGTLVGAAAGGLLLYFVANGPVLMTVMIVTMIIGYSVQKRDFFIYSILVTVFVLIAFHFLYNHDFREIVRDRVVDTAIGSFIALGAGFIFIPSWSHETMRESMRAMIRANQRYFALVARSYTGNTASVNDFKVARKEAFVALANLSDNFQRILTEPRSKRQNVSFMHQFVVSCQMFTAHTASLAYYEQTLQKRYALENFDGVVREVNVHLDDARRLLGDEPAARQAAAESGGNAPVEPESDPTRLSARHTVADQFDILHTLSRDIENAVRKYGRAAA</sequence>
<feature type="domain" description="Integral membrane protein YccS N-terminal" evidence="9">
    <location>
        <begin position="75"/>
        <end position="340"/>
    </location>
</feature>
<dbReference type="GO" id="GO:0005886">
    <property type="term" value="C:plasma membrane"/>
    <property type="evidence" value="ECO:0007669"/>
    <property type="project" value="UniProtKB-SubCell"/>
</dbReference>
<dbReference type="Pfam" id="PF12805">
    <property type="entry name" value="FUSC-like"/>
    <property type="match status" value="1"/>
</dbReference>
<accession>A0A4V3GLH3</accession>
<evidence type="ECO:0000256" key="7">
    <source>
        <dbReference type="SAM" id="MobiDB-lite"/>
    </source>
</evidence>
<organism evidence="11 12">
    <name type="scientific">Dinghuibacter silviterrae</name>
    <dbReference type="NCBI Taxonomy" id="1539049"/>
    <lineage>
        <taxon>Bacteria</taxon>
        <taxon>Pseudomonadati</taxon>
        <taxon>Bacteroidota</taxon>
        <taxon>Chitinophagia</taxon>
        <taxon>Chitinophagales</taxon>
        <taxon>Chitinophagaceae</taxon>
        <taxon>Dinghuibacter</taxon>
    </lineage>
</organism>
<dbReference type="RefSeq" id="WP_133990325.1">
    <property type="nucleotide sequence ID" value="NZ_SODV01000001.1"/>
</dbReference>
<dbReference type="AlphaFoldDB" id="A0A4V3GLH3"/>
<evidence type="ECO:0000313" key="11">
    <source>
        <dbReference type="EMBL" id="TDW99542.1"/>
    </source>
</evidence>
<dbReference type="OrthoDB" id="8670769at2"/>
<dbReference type="EMBL" id="SODV01000001">
    <property type="protein sequence ID" value="TDW99542.1"/>
    <property type="molecule type" value="Genomic_DNA"/>
</dbReference>
<evidence type="ECO:0000256" key="8">
    <source>
        <dbReference type="SAM" id="Phobius"/>
    </source>
</evidence>
<reference evidence="11 12" key="1">
    <citation type="submission" date="2019-03" db="EMBL/GenBank/DDBJ databases">
        <title>Genomic Encyclopedia of Type Strains, Phase IV (KMG-IV): sequencing the most valuable type-strain genomes for metagenomic binning, comparative biology and taxonomic classification.</title>
        <authorList>
            <person name="Goeker M."/>
        </authorList>
    </citation>
    <scope>NUCLEOTIDE SEQUENCE [LARGE SCALE GENOMIC DNA]</scope>
    <source>
        <strain evidence="11 12">DSM 100059</strain>
    </source>
</reference>
<keyword evidence="12" id="KW-1185">Reference proteome</keyword>
<feature type="transmembrane region" description="Helical" evidence="8">
    <location>
        <begin position="31"/>
        <end position="54"/>
    </location>
</feature>
<comment type="similarity">
    <text evidence="6">Belongs to the YccS/YhfK family.</text>
</comment>
<dbReference type="Pfam" id="PF13515">
    <property type="entry name" value="FUSC_2"/>
    <property type="match status" value="1"/>
</dbReference>
<dbReference type="InterPro" id="IPR032692">
    <property type="entry name" value="YccS_N"/>
</dbReference>
<keyword evidence="5 8" id="KW-0472">Membrane</keyword>
<evidence type="ECO:0000259" key="10">
    <source>
        <dbReference type="Pfam" id="PF13515"/>
    </source>
</evidence>
<keyword evidence="4 8" id="KW-1133">Transmembrane helix</keyword>
<feature type="transmembrane region" description="Helical" evidence="8">
    <location>
        <begin position="453"/>
        <end position="477"/>
    </location>
</feature>
<gene>
    <name evidence="11" type="ORF">EDB95_0552</name>
</gene>
<evidence type="ECO:0000256" key="2">
    <source>
        <dbReference type="ARBA" id="ARBA00022475"/>
    </source>
</evidence>
<dbReference type="InterPro" id="IPR049453">
    <property type="entry name" value="Memb_transporter_dom"/>
</dbReference>
<evidence type="ECO:0000256" key="6">
    <source>
        <dbReference type="ARBA" id="ARBA00043993"/>
    </source>
</evidence>
<feature type="transmembrane region" description="Helical" evidence="8">
    <location>
        <begin position="483"/>
        <end position="502"/>
    </location>
</feature>
<feature type="domain" description="Integral membrane bound transporter" evidence="10">
    <location>
        <begin position="403"/>
        <end position="525"/>
    </location>
</feature>
<feature type="transmembrane region" description="Helical" evidence="8">
    <location>
        <begin position="113"/>
        <end position="130"/>
    </location>
</feature>
<feature type="transmembrane region" description="Helical" evidence="8">
    <location>
        <begin position="142"/>
        <end position="162"/>
    </location>
</feature>
<feature type="transmembrane region" description="Helical" evidence="8">
    <location>
        <begin position="416"/>
        <end position="433"/>
    </location>
</feature>
<dbReference type="Proteomes" id="UP000294498">
    <property type="component" value="Unassembled WGS sequence"/>
</dbReference>
<evidence type="ECO:0000256" key="3">
    <source>
        <dbReference type="ARBA" id="ARBA00022692"/>
    </source>
</evidence>
<evidence type="ECO:0000256" key="4">
    <source>
        <dbReference type="ARBA" id="ARBA00022989"/>
    </source>
</evidence>
<comment type="caution">
    <text evidence="11">The sequence shown here is derived from an EMBL/GenBank/DDBJ whole genome shotgun (WGS) entry which is preliminary data.</text>
</comment>
<evidence type="ECO:0000313" key="12">
    <source>
        <dbReference type="Proteomes" id="UP000294498"/>
    </source>
</evidence>
<keyword evidence="3 8" id="KW-0812">Transmembrane</keyword>
<evidence type="ECO:0000256" key="5">
    <source>
        <dbReference type="ARBA" id="ARBA00023136"/>
    </source>
</evidence>
<dbReference type="PANTHER" id="PTHR30509:SF8">
    <property type="entry name" value="INNER MEMBRANE PROTEIN YCCS"/>
    <property type="match status" value="1"/>
</dbReference>
<feature type="region of interest" description="Disordered" evidence="7">
    <location>
        <begin position="663"/>
        <end position="686"/>
    </location>
</feature>
<comment type="subcellular location">
    <subcellularLocation>
        <location evidence="1">Cell membrane</location>
        <topology evidence="1">Multi-pass membrane protein</topology>
    </subcellularLocation>
</comment>
<dbReference type="PANTHER" id="PTHR30509">
    <property type="entry name" value="P-HYDROXYBENZOIC ACID EFFLUX PUMP SUBUNIT-RELATED"/>
    <property type="match status" value="1"/>
</dbReference>
<name>A0A4V3GLH3_9BACT</name>
<keyword evidence="2" id="KW-1003">Cell membrane</keyword>
<feature type="transmembrane region" description="Helical" evidence="8">
    <location>
        <begin position="514"/>
        <end position="535"/>
    </location>
</feature>
<protein>
    <submittedName>
        <fullName evidence="11">Putative membrane protein YccC</fullName>
    </submittedName>
</protein>